<gene>
    <name evidence="1" type="ORF">LCGC14_1058370</name>
</gene>
<accession>A0A0F9N8T6</accession>
<comment type="caution">
    <text evidence="1">The sequence shown here is derived from an EMBL/GenBank/DDBJ whole genome shotgun (WGS) entry which is preliminary data.</text>
</comment>
<dbReference type="AlphaFoldDB" id="A0A0F9N8T6"/>
<protein>
    <submittedName>
        <fullName evidence="1">Uncharacterized protein</fullName>
    </submittedName>
</protein>
<name>A0A0F9N8T6_9ZZZZ</name>
<proteinExistence type="predicted"/>
<organism evidence="1">
    <name type="scientific">marine sediment metagenome</name>
    <dbReference type="NCBI Taxonomy" id="412755"/>
    <lineage>
        <taxon>unclassified sequences</taxon>
        <taxon>metagenomes</taxon>
        <taxon>ecological metagenomes</taxon>
    </lineage>
</organism>
<dbReference type="EMBL" id="LAZR01004475">
    <property type="protein sequence ID" value="KKN08272.1"/>
    <property type="molecule type" value="Genomic_DNA"/>
</dbReference>
<sequence length="306" mass="34636">MDWITTEYVKQEAEKGELAALECSLKHHKQGRDAGYVEFISIVTIGRYHVKDEFCACCVRFKDIHSHYCADGHSNSCPLFAESSNVHHCCNGLWSQLRDIFDAFKKDMSLDNFNKLKEAEAKVCTYIEGVLEKKRAEGKESDKSCPDCNHWHRKNRSCQECMGGSNFQPKSTKESPPALRHLDYGINDDGHIRLVIIERHSNNPIVWNKYGIGNPNGRDPKKDIWLGNLADDLARNAEDLDNYETTTKFNGSGVKLKIGVTVNPVDLIYFKVGGTYNGHQVHANIDEATEIHRKLGQLIATAIRKK</sequence>
<evidence type="ECO:0000313" key="1">
    <source>
        <dbReference type="EMBL" id="KKN08272.1"/>
    </source>
</evidence>
<reference evidence="1" key="1">
    <citation type="journal article" date="2015" name="Nature">
        <title>Complex archaea that bridge the gap between prokaryotes and eukaryotes.</title>
        <authorList>
            <person name="Spang A."/>
            <person name="Saw J.H."/>
            <person name="Jorgensen S.L."/>
            <person name="Zaremba-Niedzwiedzka K."/>
            <person name="Martijn J."/>
            <person name="Lind A.E."/>
            <person name="van Eijk R."/>
            <person name="Schleper C."/>
            <person name="Guy L."/>
            <person name="Ettema T.J."/>
        </authorList>
    </citation>
    <scope>NUCLEOTIDE SEQUENCE</scope>
</reference>